<evidence type="ECO:0000256" key="2">
    <source>
        <dbReference type="ARBA" id="ARBA00022598"/>
    </source>
</evidence>
<dbReference type="SUPFAM" id="SSF56801">
    <property type="entry name" value="Acetyl-CoA synthetase-like"/>
    <property type="match status" value="1"/>
</dbReference>
<dbReference type="PANTHER" id="PTHR24096:SF149">
    <property type="entry name" value="AMP-BINDING DOMAIN-CONTAINING PROTEIN-RELATED"/>
    <property type="match status" value="1"/>
</dbReference>
<evidence type="ECO:0000256" key="1">
    <source>
        <dbReference type="ARBA" id="ARBA00006432"/>
    </source>
</evidence>
<dbReference type="PROSITE" id="PS00455">
    <property type="entry name" value="AMP_BINDING"/>
    <property type="match status" value="1"/>
</dbReference>
<dbReference type="InterPro" id="IPR020845">
    <property type="entry name" value="AMP-binding_CS"/>
</dbReference>
<dbReference type="InterPro" id="IPR042099">
    <property type="entry name" value="ANL_N_sf"/>
</dbReference>
<dbReference type="InterPro" id="IPR025110">
    <property type="entry name" value="AMP-bd_C"/>
</dbReference>
<dbReference type="Gene3D" id="3.40.50.12780">
    <property type="entry name" value="N-terminal domain of ligase-like"/>
    <property type="match status" value="1"/>
</dbReference>
<evidence type="ECO:0000259" key="3">
    <source>
        <dbReference type="Pfam" id="PF00501"/>
    </source>
</evidence>
<proteinExistence type="inferred from homology"/>
<keyword evidence="2 5" id="KW-0436">Ligase</keyword>
<dbReference type="AlphaFoldDB" id="T1YUB1"/>
<feature type="domain" description="AMP-dependent synthetase/ligase" evidence="3">
    <location>
        <begin position="93"/>
        <end position="465"/>
    </location>
</feature>
<dbReference type="EMBL" id="KF160265">
    <property type="protein sequence ID" value="AGU68039.1"/>
    <property type="molecule type" value="Genomic_DNA"/>
</dbReference>
<dbReference type="PANTHER" id="PTHR24096">
    <property type="entry name" value="LONG-CHAIN-FATTY-ACID--COA LIGASE"/>
    <property type="match status" value="1"/>
</dbReference>
<dbReference type="GO" id="GO:0016207">
    <property type="term" value="F:4-coumarate-CoA ligase activity"/>
    <property type="evidence" value="ECO:0007669"/>
    <property type="project" value="UniProtKB-EC"/>
</dbReference>
<protein>
    <submittedName>
        <fullName evidence="5">4-coumarate--CoA ligase</fullName>
        <ecNumber evidence="5">6.2.1.12</ecNumber>
    </submittedName>
</protein>
<dbReference type="InterPro" id="IPR045851">
    <property type="entry name" value="AMP-bd_C_sf"/>
</dbReference>
<dbReference type="Pfam" id="PF13193">
    <property type="entry name" value="AMP-binding_C"/>
    <property type="match status" value="1"/>
</dbReference>
<evidence type="ECO:0000259" key="4">
    <source>
        <dbReference type="Pfam" id="PF13193"/>
    </source>
</evidence>
<sequence>MFRFHPNPATTALRRYQLCTAAIVAPTLTVALRHVTSNSTTTEMRYRWENPNAPVARQYISPEGWRVYASVFPSVLGKLDQYPSLYHYMTDCWARAPERTALIQEETKEQLTYQQLQEKTERFAQVLYHYAEVRKGDVVCLMMLNTIYYPIISFGTLRLCGVVTTAAAMNTAESLCHQLEASKTKVIITTHAFRHICDDAAALVKTHTGSSIRVLLLEDLLKMEAPPIPSSYTAMEEAKHDDVAVLPFSSGTTGTPKGVQLTNKNLTVSMLITKDSLEFTPESILLVVLPFFHIYGFSAVLNTAMTANAKQVIMTKYNADTFLNAVQEYKVNTSFIAPPIAVSLAHRLEKPGNTYDFSSMRNMLCSAAPVSEDLLKRLMAKAPGLRMGQGWGMTEMSPTATVKSLSDDSMPRMAVGGPAPDTEMRIVRIDDSQQSGADKSAGIDVEEGKEGEVWLRGPTLMKGYLNKEETALAMQDGWYRTGDIGYVDDRKLLYISGRLKELIKYKGFQVSPPEVEVVLMKHPWVKDCIVLGVPDQQDTSFENPRALVVLVDNLPQQDAVRASDEIYRYMMRKMPPHKRLHGGVRIVDEIMKNATGKPMRRQQRMAELEYIKQTSV</sequence>
<dbReference type="Pfam" id="PF00501">
    <property type="entry name" value="AMP-binding"/>
    <property type="match status" value="1"/>
</dbReference>
<name>T1YUB1_9TRYP</name>
<feature type="domain" description="AMP-binding enzyme C-terminal" evidence="4">
    <location>
        <begin position="514"/>
        <end position="597"/>
    </location>
</feature>
<evidence type="ECO:0000313" key="5">
    <source>
        <dbReference type="EMBL" id="AGU68039.1"/>
    </source>
</evidence>
<dbReference type="EC" id="6.2.1.12" evidence="5"/>
<organism evidence="5">
    <name type="scientific">Strigomonas galati</name>
    <dbReference type="NCBI Taxonomy" id="1003336"/>
    <lineage>
        <taxon>Eukaryota</taxon>
        <taxon>Discoba</taxon>
        <taxon>Euglenozoa</taxon>
        <taxon>Kinetoplastea</taxon>
        <taxon>Metakinetoplastina</taxon>
        <taxon>Trypanosomatida</taxon>
        <taxon>Trypanosomatidae</taxon>
        <taxon>Strigomonadinae</taxon>
        <taxon>Strigomonas</taxon>
    </lineage>
</organism>
<comment type="similarity">
    <text evidence="1">Belongs to the ATP-dependent AMP-binding enzyme family.</text>
</comment>
<reference evidence="5" key="1">
    <citation type="journal article" date="2013" name="PLoS ONE">
        <title>Biosynthesis of vitamins and cofactors in bacterium-harbouring trypanosomatids depends on the symbiotic association as revealed by genomic analyses.</title>
        <authorList>
            <person name="Klein C.C."/>
            <person name="Alves J.M."/>
            <person name="Serrano M.G."/>
            <person name="Buck G.A."/>
            <person name="Vasconcelos A.T."/>
            <person name="Sagot M.F."/>
            <person name="Teixeira M.M."/>
            <person name="Camargo E.P."/>
            <person name="Motta M.C."/>
        </authorList>
    </citation>
    <scope>NUCLEOTIDE SEQUENCE</scope>
    <source>
        <strain evidence="5">TCC219</strain>
    </source>
</reference>
<dbReference type="InterPro" id="IPR000873">
    <property type="entry name" value="AMP-dep_synth/lig_dom"/>
</dbReference>
<accession>T1YUB1</accession>
<dbReference type="Gene3D" id="3.30.300.30">
    <property type="match status" value="1"/>
</dbReference>